<evidence type="ECO:0000313" key="3">
    <source>
        <dbReference type="Proteomes" id="UP001156664"/>
    </source>
</evidence>
<keyword evidence="3" id="KW-1185">Reference proteome</keyword>
<gene>
    <name evidence="2" type="ORF">GCM10007875_01000</name>
</gene>
<dbReference type="Gene3D" id="2.30.130.40">
    <property type="entry name" value="LON domain-like"/>
    <property type="match status" value="1"/>
</dbReference>
<dbReference type="RefSeq" id="WP_284279298.1">
    <property type="nucleotide sequence ID" value="NZ_BSOJ01000001.1"/>
</dbReference>
<dbReference type="Proteomes" id="UP001156664">
    <property type="component" value="Unassembled WGS sequence"/>
</dbReference>
<comment type="caution">
    <text evidence="2">The sequence shown here is derived from an EMBL/GenBank/DDBJ whole genome shotgun (WGS) entry which is preliminary data.</text>
</comment>
<proteinExistence type="predicted"/>
<dbReference type="InterPro" id="IPR003111">
    <property type="entry name" value="Lon_prtase_N"/>
</dbReference>
<protein>
    <submittedName>
        <fullName evidence="2">Peptidase S16</fullName>
    </submittedName>
</protein>
<dbReference type="SMART" id="SM00464">
    <property type="entry name" value="LON"/>
    <property type="match status" value="1"/>
</dbReference>
<feature type="domain" description="Lon N-terminal" evidence="1">
    <location>
        <begin position="4"/>
        <end position="204"/>
    </location>
</feature>
<dbReference type="PROSITE" id="PS51787">
    <property type="entry name" value="LON_N"/>
    <property type="match status" value="1"/>
</dbReference>
<sequence length="206" mass="23527">MSDTLSMPLFPLGTVLYPGGALPLQIFEVRYLDLIKRCLREDTEFGVVSLFEGGEIRRPGEQLSLAQYGTLARIENCEAPAPALLRIQTVGTRRFKLHQVTQQKGGLWVGDIELLEVDPPVTIPDDLLHCADKLKEILESLEEQDIPEDQWPFHRPYRFDDCSWVANRWCELLPIEKPVKLQLLSLSNPLLRLELINDQLQEEGLL</sequence>
<accession>A0ABQ5YKF0</accession>
<dbReference type="SUPFAM" id="SSF88697">
    <property type="entry name" value="PUA domain-like"/>
    <property type="match status" value="1"/>
</dbReference>
<evidence type="ECO:0000313" key="2">
    <source>
        <dbReference type="EMBL" id="GLR25013.1"/>
    </source>
</evidence>
<dbReference type="Pfam" id="PF02190">
    <property type="entry name" value="LON_substr_bdg"/>
    <property type="match status" value="1"/>
</dbReference>
<dbReference type="PANTHER" id="PTHR46732:SF8">
    <property type="entry name" value="ATP-DEPENDENT PROTEASE LA (LON) DOMAIN PROTEIN"/>
    <property type="match status" value="1"/>
</dbReference>
<dbReference type="EMBL" id="BSOJ01000001">
    <property type="protein sequence ID" value="GLR25013.1"/>
    <property type="molecule type" value="Genomic_DNA"/>
</dbReference>
<dbReference type="InterPro" id="IPR046336">
    <property type="entry name" value="Lon_prtase_N_sf"/>
</dbReference>
<reference evidence="3" key="1">
    <citation type="journal article" date="2019" name="Int. J. Syst. Evol. Microbiol.">
        <title>The Global Catalogue of Microorganisms (GCM) 10K type strain sequencing project: providing services to taxonomists for standard genome sequencing and annotation.</title>
        <authorList>
            <consortium name="The Broad Institute Genomics Platform"/>
            <consortium name="The Broad Institute Genome Sequencing Center for Infectious Disease"/>
            <person name="Wu L."/>
            <person name="Ma J."/>
        </authorList>
    </citation>
    <scope>NUCLEOTIDE SEQUENCE [LARGE SCALE GENOMIC DNA]</scope>
    <source>
        <strain evidence="3">NBRC 105857</strain>
    </source>
</reference>
<organism evidence="2 3">
    <name type="scientific">Limnobacter litoralis</name>
    <dbReference type="NCBI Taxonomy" id="481366"/>
    <lineage>
        <taxon>Bacteria</taxon>
        <taxon>Pseudomonadati</taxon>
        <taxon>Pseudomonadota</taxon>
        <taxon>Betaproteobacteria</taxon>
        <taxon>Burkholderiales</taxon>
        <taxon>Burkholderiaceae</taxon>
        <taxon>Limnobacter</taxon>
    </lineage>
</organism>
<dbReference type="PANTHER" id="PTHR46732">
    <property type="entry name" value="ATP-DEPENDENT PROTEASE LA (LON) DOMAIN PROTEIN"/>
    <property type="match status" value="1"/>
</dbReference>
<dbReference type="Gene3D" id="1.10.4060.10">
    <property type="entry name" value="BPP1347 like domain"/>
    <property type="match status" value="1"/>
</dbReference>
<name>A0ABQ5YKF0_9BURK</name>
<evidence type="ECO:0000259" key="1">
    <source>
        <dbReference type="PROSITE" id="PS51787"/>
    </source>
</evidence>
<dbReference type="InterPro" id="IPR015947">
    <property type="entry name" value="PUA-like_sf"/>
</dbReference>